<evidence type="ECO:0000256" key="1">
    <source>
        <dbReference type="ARBA" id="ARBA00001966"/>
    </source>
</evidence>
<feature type="non-terminal residue" evidence="7">
    <location>
        <position position="153"/>
    </location>
</feature>
<name>A0A381Z7R5_9ZZZZ</name>
<dbReference type="GO" id="GO:0046872">
    <property type="term" value="F:metal ion binding"/>
    <property type="evidence" value="ECO:0007669"/>
    <property type="project" value="UniProtKB-KW"/>
</dbReference>
<keyword evidence="2" id="KW-0949">S-adenosyl-L-methionine</keyword>
<organism evidence="7">
    <name type="scientific">marine metagenome</name>
    <dbReference type="NCBI Taxonomy" id="408172"/>
    <lineage>
        <taxon>unclassified sequences</taxon>
        <taxon>metagenomes</taxon>
        <taxon>ecological metagenomes</taxon>
    </lineage>
</organism>
<feature type="domain" description="B12-binding" evidence="6">
    <location>
        <begin position="1"/>
        <end position="140"/>
    </location>
</feature>
<dbReference type="Gene3D" id="3.40.50.280">
    <property type="entry name" value="Cobalamin-binding domain"/>
    <property type="match status" value="1"/>
</dbReference>
<evidence type="ECO:0000256" key="4">
    <source>
        <dbReference type="ARBA" id="ARBA00023004"/>
    </source>
</evidence>
<dbReference type="PROSITE" id="PS51332">
    <property type="entry name" value="B12_BINDING"/>
    <property type="match status" value="1"/>
</dbReference>
<dbReference type="PANTHER" id="PTHR43409">
    <property type="entry name" value="ANAEROBIC MAGNESIUM-PROTOPORPHYRIN IX MONOMETHYL ESTER CYCLASE-RELATED"/>
    <property type="match status" value="1"/>
</dbReference>
<accession>A0A381Z7R5</accession>
<protein>
    <recommendedName>
        <fullName evidence="6">B12-binding domain-containing protein</fullName>
    </recommendedName>
</protein>
<keyword evidence="4" id="KW-0408">Iron</keyword>
<evidence type="ECO:0000256" key="2">
    <source>
        <dbReference type="ARBA" id="ARBA00022691"/>
    </source>
</evidence>
<evidence type="ECO:0000256" key="5">
    <source>
        <dbReference type="ARBA" id="ARBA00023014"/>
    </source>
</evidence>
<keyword evidence="3" id="KW-0479">Metal-binding</keyword>
<dbReference type="GO" id="GO:0031419">
    <property type="term" value="F:cobalamin binding"/>
    <property type="evidence" value="ECO:0007669"/>
    <property type="project" value="InterPro"/>
</dbReference>
<dbReference type="AlphaFoldDB" id="A0A381Z7R5"/>
<sequence>MSGVRAENKELTQIGLTLPGIIERNKIVASLPSLSLLTLAALTPRKYEVDYKEIADLNKEADFPNDYDLVAITSYSAQIYDAYNVANRYIKKNIPVVMGGLHVSSLPEEAKKHCTSIVIGEGEPLWPELLEDFEKGSLKPMYASPIPGGYDLK</sequence>
<dbReference type="InterPro" id="IPR051198">
    <property type="entry name" value="BchE-like"/>
</dbReference>
<dbReference type="InterPro" id="IPR006158">
    <property type="entry name" value="Cobalamin-bd"/>
</dbReference>
<keyword evidence="5" id="KW-0411">Iron-sulfur</keyword>
<proteinExistence type="predicted"/>
<reference evidence="7" key="1">
    <citation type="submission" date="2018-05" db="EMBL/GenBank/DDBJ databases">
        <authorList>
            <person name="Lanie J.A."/>
            <person name="Ng W.-L."/>
            <person name="Kazmierczak K.M."/>
            <person name="Andrzejewski T.M."/>
            <person name="Davidsen T.M."/>
            <person name="Wayne K.J."/>
            <person name="Tettelin H."/>
            <person name="Glass J.I."/>
            <person name="Rusch D."/>
            <person name="Podicherti R."/>
            <person name="Tsui H.-C.T."/>
            <person name="Winkler M.E."/>
        </authorList>
    </citation>
    <scope>NUCLEOTIDE SEQUENCE</scope>
</reference>
<dbReference type="EMBL" id="UINC01020244">
    <property type="protein sequence ID" value="SVA85184.1"/>
    <property type="molecule type" value="Genomic_DNA"/>
</dbReference>
<dbReference type="GO" id="GO:0051536">
    <property type="term" value="F:iron-sulfur cluster binding"/>
    <property type="evidence" value="ECO:0007669"/>
    <property type="project" value="UniProtKB-KW"/>
</dbReference>
<evidence type="ECO:0000259" key="6">
    <source>
        <dbReference type="PROSITE" id="PS51332"/>
    </source>
</evidence>
<dbReference type="GO" id="GO:0005829">
    <property type="term" value="C:cytosol"/>
    <property type="evidence" value="ECO:0007669"/>
    <property type="project" value="TreeGrafter"/>
</dbReference>
<evidence type="ECO:0000256" key="3">
    <source>
        <dbReference type="ARBA" id="ARBA00022723"/>
    </source>
</evidence>
<comment type="cofactor">
    <cofactor evidence="1">
        <name>[4Fe-4S] cluster</name>
        <dbReference type="ChEBI" id="CHEBI:49883"/>
    </cofactor>
</comment>
<dbReference type="PANTHER" id="PTHR43409:SF7">
    <property type="entry name" value="BLL1977 PROTEIN"/>
    <property type="match status" value="1"/>
</dbReference>
<dbReference type="Pfam" id="PF02310">
    <property type="entry name" value="B12-binding"/>
    <property type="match status" value="1"/>
</dbReference>
<gene>
    <name evidence="7" type="ORF">METZ01_LOCUS138038</name>
</gene>
<evidence type="ECO:0000313" key="7">
    <source>
        <dbReference type="EMBL" id="SVA85184.1"/>
    </source>
</evidence>